<evidence type="ECO:0008006" key="5">
    <source>
        <dbReference type="Google" id="ProtNLM"/>
    </source>
</evidence>
<name>A0A811TAH2_9EURY</name>
<accession>A0A811TAH2</accession>
<keyword evidence="1" id="KW-0812">Transmembrane</keyword>
<dbReference type="Pfam" id="PF09919">
    <property type="entry name" value="DUF2149"/>
    <property type="match status" value="1"/>
</dbReference>
<comment type="caution">
    <text evidence="3">The sequence shown here is derived from an EMBL/GenBank/DDBJ whole genome shotgun (WGS) entry which is preliminary data.</text>
</comment>
<dbReference type="Proteomes" id="UP000637195">
    <property type="component" value="Unassembled WGS sequence"/>
</dbReference>
<proteinExistence type="predicted"/>
<organism evidence="3 4">
    <name type="scientific">Candidatus Argoarchaeum ethanivorans</name>
    <dbReference type="NCBI Taxonomy" id="2608793"/>
    <lineage>
        <taxon>Archaea</taxon>
        <taxon>Methanobacteriati</taxon>
        <taxon>Methanobacteriota</taxon>
        <taxon>Stenosarchaea group</taxon>
        <taxon>Methanomicrobia</taxon>
        <taxon>Methanosarcinales</taxon>
        <taxon>Methanosarcinales incertae sedis</taxon>
        <taxon>GOM Arc I cluster</taxon>
        <taxon>Candidatus Argoarchaeum</taxon>
    </lineage>
</organism>
<protein>
    <recommendedName>
        <fullName evidence="5">DUF2149 domain-containing protein</fullName>
    </recommendedName>
</protein>
<dbReference type="InterPro" id="IPR018676">
    <property type="entry name" value="DUF2149"/>
</dbReference>
<feature type="transmembrane region" description="Helical" evidence="1">
    <location>
        <begin position="21"/>
        <end position="43"/>
    </location>
</feature>
<dbReference type="AlphaFoldDB" id="A0A811TAH2"/>
<dbReference type="EMBL" id="CAJHIS010000006">
    <property type="protein sequence ID" value="CAD6492642.1"/>
    <property type="molecule type" value="Genomic_DNA"/>
</dbReference>
<keyword evidence="1" id="KW-1133">Transmembrane helix</keyword>
<gene>
    <name evidence="2" type="ORF">ANIMEMIM_00162</name>
    <name evidence="3" type="ORF">EMLJLAPB_00341</name>
</gene>
<evidence type="ECO:0000313" key="2">
    <source>
        <dbReference type="EMBL" id="CAD6491532.1"/>
    </source>
</evidence>
<evidence type="ECO:0000256" key="1">
    <source>
        <dbReference type="SAM" id="Phobius"/>
    </source>
</evidence>
<keyword evidence="1" id="KW-0472">Membrane</keyword>
<reference evidence="3" key="1">
    <citation type="submission" date="2020-10" db="EMBL/GenBank/DDBJ databases">
        <authorList>
            <person name="Hahn C.J."/>
            <person name="Laso-Perez R."/>
            <person name="Vulcano F."/>
            <person name="Vaziourakis K.-M."/>
            <person name="Stokke R."/>
            <person name="Steen I.H."/>
            <person name="Teske A."/>
            <person name="Boetius A."/>
            <person name="Liebeke M."/>
            <person name="Amann R."/>
            <person name="Knittel K."/>
        </authorList>
    </citation>
    <scope>NUCLEOTIDE SEQUENCE</scope>
    <source>
        <strain evidence="3">Gfbio:e3339647-f889-4370-9287-4fb5cb688e4c:AG392D22_GoMArc1</strain>
        <strain evidence="2">Gfbio:e3339647-f889-4370-9287-4fb5cb688e4c:AG393N10_GoMArc1</strain>
    </source>
</reference>
<evidence type="ECO:0000313" key="4">
    <source>
        <dbReference type="Proteomes" id="UP000634805"/>
    </source>
</evidence>
<dbReference type="EMBL" id="CAJHIM010000008">
    <property type="protein sequence ID" value="CAD6491532.1"/>
    <property type="molecule type" value="Genomic_DNA"/>
</dbReference>
<evidence type="ECO:0000313" key="3">
    <source>
        <dbReference type="EMBL" id="CAD6492642.1"/>
    </source>
</evidence>
<dbReference type="Proteomes" id="UP000634805">
    <property type="component" value="Unassembled WGS sequence"/>
</dbReference>
<sequence length="109" mass="12351">MKFMKQRTKTFEDEEDPLTGVANLFDVAMLFAVGLLIVTMMHFNLTELLTTQDMTIVKNPGQENMEVIIKNGTEIETLNMTEETVTTTGRKLAILYETPEGATIYVEEK</sequence>